<dbReference type="Gene3D" id="1.10.3210.10">
    <property type="entry name" value="Hypothetical protein af1432"/>
    <property type="match status" value="1"/>
</dbReference>
<dbReference type="InterPro" id="IPR003607">
    <property type="entry name" value="HD/PDEase_dom"/>
</dbReference>
<organism evidence="9 10">
    <name type="scientific">Gluconobacter oxydans DSM 3504</name>
    <dbReference type="NCBI Taxonomy" id="1288313"/>
    <lineage>
        <taxon>Bacteria</taxon>
        <taxon>Pseudomonadati</taxon>
        <taxon>Pseudomonadota</taxon>
        <taxon>Alphaproteobacteria</taxon>
        <taxon>Acetobacterales</taxon>
        <taxon>Acetobacteraceae</taxon>
        <taxon>Gluconobacter</taxon>
    </lineage>
</organism>
<dbReference type="PANTHER" id="PTHR11845:SF13">
    <property type="entry name" value="5'-DEOXYNUCLEOTIDASE HDDC2"/>
    <property type="match status" value="1"/>
</dbReference>
<comment type="cofactor">
    <cofactor evidence="3">
        <name>Co(2+)</name>
        <dbReference type="ChEBI" id="CHEBI:48828"/>
    </cofactor>
</comment>
<evidence type="ECO:0000256" key="7">
    <source>
        <dbReference type="ARBA" id="ARBA00022801"/>
    </source>
</evidence>
<dbReference type="GO" id="GO:0046872">
    <property type="term" value="F:metal ion binding"/>
    <property type="evidence" value="ECO:0007669"/>
    <property type="project" value="UniProtKB-KW"/>
</dbReference>
<comment type="cofactor">
    <cofactor evidence="2">
        <name>Mn(2+)</name>
        <dbReference type="ChEBI" id="CHEBI:29035"/>
    </cofactor>
</comment>
<dbReference type="InterPro" id="IPR039356">
    <property type="entry name" value="YfbR/HDDC2"/>
</dbReference>
<dbReference type="PANTHER" id="PTHR11845">
    <property type="entry name" value="5'-DEOXYNUCLEOTIDASE HDDC2"/>
    <property type="match status" value="1"/>
</dbReference>
<dbReference type="GO" id="GO:0005737">
    <property type="term" value="C:cytoplasm"/>
    <property type="evidence" value="ECO:0007669"/>
    <property type="project" value="TreeGrafter"/>
</dbReference>
<feature type="domain" description="HD/PDEase" evidence="8">
    <location>
        <begin position="32"/>
        <end position="149"/>
    </location>
</feature>
<evidence type="ECO:0000313" key="10">
    <source>
        <dbReference type="Proteomes" id="UP000031656"/>
    </source>
</evidence>
<evidence type="ECO:0000256" key="1">
    <source>
        <dbReference type="ARBA" id="ARBA00001638"/>
    </source>
</evidence>
<proteinExistence type="predicted"/>
<comment type="catalytic activity">
    <reaction evidence="1">
        <text>a 2'-deoxyribonucleoside 5'-phosphate + H2O = a 2'-deoxyribonucleoside + phosphate</text>
        <dbReference type="Rhea" id="RHEA:36167"/>
        <dbReference type="ChEBI" id="CHEBI:15377"/>
        <dbReference type="ChEBI" id="CHEBI:18274"/>
        <dbReference type="ChEBI" id="CHEBI:43474"/>
        <dbReference type="ChEBI" id="CHEBI:65317"/>
        <dbReference type="EC" id="3.1.3.89"/>
    </reaction>
</comment>
<dbReference type="AlphaFoldDB" id="A0A067Z4Q1"/>
<dbReference type="GO" id="GO:0002953">
    <property type="term" value="F:5'-deoxynucleotidase activity"/>
    <property type="evidence" value="ECO:0007669"/>
    <property type="project" value="UniProtKB-EC"/>
</dbReference>
<dbReference type="Proteomes" id="UP000031656">
    <property type="component" value="Chromosome"/>
</dbReference>
<comment type="subunit">
    <text evidence="4">Homodimer.</text>
</comment>
<reference evidence="9 10" key="1">
    <citation type="journal article" date="2015" name="Appl. Microbiol. Biotechnol.">
        <title>The consequence of an additional NADH dehydrogenase paralog on the growth of Gluconobacter oxydans DSM3504.</title>
        <authorList>
            <person name="Kostner D."/>
            <person name="Luchterhand B."/>
            <person name="Junker A."/>
            <person name="Volland S."/>
            <person name="Daniel R."/>
            <person name="Buchs J."/>
            <person name="Liebl W."/>
            <person name="Ehrenreich A."/>
        </authorList>
    </citation>
    <scope>NUCLEOTIDE SEQUENCE [LARGE SCALE GENOMIC DNA]</scope>
    <source>
        <strain evidence="9">DSM 3504</strain>
    </source>
</reference>
<sequence length="195" mass="22180">MTKGDLEKRLDFLREASRLKDILRRTYTHGGQTESTAEHTWALCLLVMTFADQLEGIDLLKLLKICILHDLGEAIHGDVPAISLHASANKSAQEREDLLTIMAPLPDELQAEFLALWDEYENAASPEARLAKAFDKIETISQHNAGLNPDDFDHTFNLTYGRKYTDATELTRRIRAILDEETRRNMMRSRNMVPG</sequence>
<evidence type="ECO:0000256" key="5">
    <source>
        <dbReference type="ARBA" id="ARBA00012964"/>
    </source>
</evidence>
<evidence type="ECO:0000259" key="8">
    <source>
        <dbReference type="SMART" id="SM00471"/>
    </source>
</evidence>
<dbReference type="Pfam" id="PF13023">
    <property type="entry name" value="HD_3"/>
    <property type="match status" value="1"/>
</dbReference>
<evidence type="ECO:0000256" key="3">
    <source>
        <dbReference type="ARBA" id="ARBA00001941"/>
    </source>
</evidence>
<keyword evidence="7" id="KW-0378">Hydrolase</keyword>
<gene>
    <name evidence="9" type="ORF">GLS_c21750</name>
</gene>
<evidence type="ECO:0000256" key="2">
    <source>
        <dbReference type="ARBA" id="ARBA00001936"/>
    </source>
</evidence>
<dbReference type="HOGENOM" id="CLU_039453_5_0_5"/>
<dbReference type="InterPro" id="IPR006674">
    <property type="entry name" value="HD_domain"/>
</dbReference>
<protein>
    <recommendedName>
        <fullName evidence="5">5'-deoxynucleotidase</fullName>
        <ecNumber evidence="5">3.1.3.89</ecNumber>
    </recommendedName>
</protein>
<dbReference type="EMBL" id="CP004373">
    <property type="protein sequence ID" value="AHK72046.1"/>
    <property type="molecule type" value="Genomic_DNA"/>
</dbReference>
<dbReference type="GeneID" id="56906401"/>
<evidence type="ECO:0000256" key="6">
    <source>
        <dbReference type="ARBA" id="ARBA00022723"/>
    </source>
</evidence>
<dbReference type="RefSeq" id="WP_041112253.1">
    <property type="nucleotide sequence ID" value="NZ_CP004373.1"/>
</dbReference>
<keyword evidence="6" id="KW-0479">Metal-binding</keyword>
<evidence type="ECO:0000256" key="4">
    <source>
        <dbReference type="ARBA" id="ARBA00011738"/>
    </source>
</evidence>
<dbReference type="SUPFAM" id="SSF109604">
    <property type="entry name" value="HD-domain/PDEase-like"/>
    <property type="match status" value="1"/>
</dbReference>
<name>A0A067Z4Q1_GLUOY</name>
<evidence type="ECO:0000313" key="9">
    <source>
        <dbReference type="EMBL" id="AHK72046.1"/>
    </source>
</evidence>
<dbReference type="EC" id="3.1.3.89" evidence="5"/>
<accession>A0A067Z4Q1</accession>
<dbReference type="KEGG" id="goy:GLS_c21750"/>
<dbReference type="SMART" id="SM00471">
    <property type="entry name" value="HDc"/>
    <property type="match status" value="1"/>
</dbReference>